<feature type="compositionally biased region" description="Low complexity" evidence="2">
    <location>
        <begin position="31"/>
        <end position="42"/>
    </location>
</feature>
<dbReference type="EMBL" id="JARJCW010000002">
    <property type="protein sequence ID" value="KAJ7229032.1"/>
    <property type="molecule type" value="Genomic_DNA"/>
</dbReference>
<dbReference type="Proteomes" id="UP001219525">
    <property type="component" value="Unassembled WGS sequence"/>
</dbReference>
<proteinExistence type="predicted"/>
<feature type="coiled-coil region" evidence="1">
    <location>
        <begin position="89"/>
        <end position="130"/>
    </location>
</feature>
<gene>
    <name evidence="3" type="ORF">GGX14DRAFT_555074</name>
</gene>
<keyword evidence="1" id="KW-0175">Coiled coil</keyword>
<organism evidence="3 4">
    <name type="scientific">Mycena pura</name>
    <dbReference type="NCBI Taxonomy" id="153505"/>
    <lineage>
        <taxon>Eukaryota</taxon>
        <taxon>Fungi</taxon>
        <taxon>Dikarya</taxon>
        <taxon>Basidiomycota</taxon>
        <taxon>Agaricomycotina</taxon>
        <taxon>Agaricomycetes</taxon>
        <taxon>Agaricomycetidae</taxon>
        <taxon>Agaricales</taxon>
        <taxon>Marasmiineae</taxon>
        <taxon>Mycenaceae</taxon>
        <taxon>Mycena</taxon>
    </lineage>
</organism>
<protein>
    <submittedName>
        <fullName evidence="3">Uncharacterized protein</fullName>
    </submittedName>
</protein>
<comment type="caution">
    <text evidence="3">The sequence shown here is derived from an EMBL/GenBank/DDBJ whole genome shotgun (WGS) entry which is preliminary data.</text>
</comment>
<reference evidence="3" key="1">
    <citation type="submission" date="2023-03" db="EMBL/GenBank/DDBJ databases">
        <title>Massive genome expansion in bonnet fungi (Mycena s.s.) driven by repeated elements and novel gene families across ecological guilds.</title>
        <authorList>
            <consortium name="Lawrence Berkeley National Laboratory"/>
            <person name="Harder C.B."/>
            <person name="Miyauchi S."/>
            <person name="Viragh M."/>
            <person name="Kuo A."/>
            <person name="Thoen E."/>
            <person name="Andreopoulos B."/>
            <person name="Lu D."/>
            <person name="Skrede I."/>
            <person name="Drula E."/>
            <person name="Henrissat B."/>
            <person name="Morin E."/>
            <person name="Kohler A."/>
            <person name="Barry K."/>
            <person name="LaButti K."/>
            <person name="Morin E."/>
            <person name="Salamov A."/>
            <person name="Lipzen A."/>
            <person name="Mereny Z."/>
            <person name="Hegedus B."/>
            <person name="Baldrian P."/>
            <person name="Stursova M."/>
            <person name="Weitz H."/>
            <person name="Taylor A."/>
            <person name="Grigoriev I.V."/>
            <person name="Nagy L.G."/>
            <person name="Martin F."/>
            <person name="Kauserud H."/>
        </authorList>
    </citation>
    <scope>NUCLEOTIDE SEQUENCE</scope>
    <source>
        <strain evidence="3">9144</strain>
    </source>
</reference>
<name>A0AAD6YTX5_9AGAR</name>
<evidence type="ECO:0000313" key="3">
    <source>
        <dbReference type="EMBL" id="KAJ7229032.1"/>
    </source>
</evidence>
<sequence>MGRDSKTSRFGGRKRKRSEAQKEHLLDIGASTSDSSLPTRSSYAGKENTAVVDLQKAKERADGYQNSFYNERKKVKRSHKVNADQVSLLADSRHENGRLRAEVGNLEAEVGNLEAEVSCLQAESSSLRADVASQTSARRRLGKKVHTLVEKVRRIPARIDTAINKAKAQAKDELSQLFSFTLKEKGVIPDETRDMINDLVALDSVRPNKVVGVLKRIVGKLGIGVTGNTSDRSVRRIVKEGGVAARMQFVEAVGKSKGVTLSSDGTTHKNINLESHRATVIDQNSEKQTFFLGIGMAINHTSETQLEGWEELIEEMYKIYRTSSRCETTDDARDFWLKVTGWHSDHAEDQKKLFRLARELKLKWERQRRGEQAFSEMAPAQWADSLFLVSHNVVAAAGGISAWEKIGDAERCKHNHEVFTDFIRTIGQAEFNKLTPEEQQNIDLFIWGGCCMHKSLNVFKSSILAMQQWWIENNIPGPLKMFNRDNAAAVTLGEGTGAASCAEDRTSGGAMKVASLAGAIFRHKDRKRGQQDTLRYFWDHETGFNICFPDTSNTRFQSHAAACEIIVFLVYVRENKASRTLNHMEKNVERGLLCTPTRNEFVVIALMNQNVDVPYMLEIRGPLRKEDNLLKLGELHRKVRAHLERIMANPKIITGLDAAFETATLNGRPWEKPEVVYAALKRISEWKLENVDDLVVTSCKGALTGWARFDTEWADDGPISKLSPDNIERAWLEATNDGNESELGILRQAAKPSPNMSLPYHSAMRMYKANHTSAYMPTLASSDRQEIRAQVRSEDASGMNQQRKHAQIVHMKEVVDRNIDRDNVRKERVTKAQQELANTTMIASVAELDTAFQIPVRTLGYLTVAALDLQLNWHLANPIPEHLDSQVTSASGIPKAKSGANGRGNQDSRFTFLREAILKRGDFQQSSSMPPTAPVVPEDYGEAMPGIEPPEVVRVLQPVDVDDAGYDSEEAWYSG</sequence>
<dbReference type="AlphaFoldDB" id="A0AAD6YTX5"/>
<evidence type="ECO:0000256" key="2">
    <source>
        <dbReference type="SAM" id="MobiDB-lite"/>
    </source>
</evidence>
<evidence type="ECO:0000313" key="4">
    <source>
        <dbReference type="Proteomes" id="UP001219525"/>
    </source>
</evidence>
<keyword evidence="4" id="KW-1185">Reference proteome</keyword>
<evidence type="ECO:0000256" key="1">
    <source>
        <dbReference type="SAM" id="Coils"/>
    </source>
</evidence>
<accession>A0AAD6YTX5</accession>
<feature type="region of interest" description="Disordered" evidence="2">
    <location>
        <begin position="1"/>
        <end position="45"/>
    </location>
</feature>